<dbReference type="SMART" id="SM01057">
    <property type="entry name" value="Carb_anhydrase"/>
    <property type="match status" value="1"/>
</dbReference>
<dbReference type="EMBL" id="CAJPEV010001159">
    <property type="protein sequence ID" value="CAG0891089.1"/>
    <property type="molecule type" value="Genomic_DNA"/>
</dbReference>
<dbReference type="EMBL" id="LR900676">
    <property type="protein sequence ID" value="CAD7246527.1"/>
    <property type="molecule type" value="Genomic_DNA"/>
</dbReference>
<evidence type="ECO:0000256" key="1">
    <source>
        <dbReference type="ARBA" id="ARBA00010718"/>
    </source>
</evidence>
<dbReference type="AlphaFoldDB" id="A0A7R9A716"/>
<reference evidence="4" key="1">
    <citation type="submission" date="2020-11" db="EMBL/GenBank/DDBJ databases">
        <authorList>
            <person name="Tran Van P."/>
        </authorList>
    </citation>
    <scope>NUCLEOTIDE SEQUENCE</scope>
</reference>
<dbReference type="Pfam" id="PF00194">
    <property type="entry name" value="Carb_anhydrase"/>
    <property type="match status" value="1"/>
</dbReference>
<evidence type="ECO:0000256" key="2">
    <source>
        <dbReference type="SAM" id="SignalP"/>
    </source>
</evidence>
<keyword evidence="2" id="KW-0732">Signal</keyword>
<dbReference type="PANTHER" id="PTHR18952:SF228">
    <property type="entry name" value="CARBONIC ANHYDRASE-RELATED PROTEIN A, ISOFORM B"/>
    <property type="match status" value="1"/>
</dbReference>
<dbReference type="InterPro" id="IPR001148">
    <property type="entry name" value="CA_dom"/>
</dbReference>
<dbReference type="Gene3D" id="3.10.200.10">
    <property type="entry name" value="Alpha carbonic anhydrase"/>
    <property type="match status" value="1"/>
</dbReference>
<dbReference type="OrthoDB" id="5978072at2759"/>
<dbReference type="GO" id="GO:0004089">
    <property type="term" value="F:carbonate dehydratase activity"/>
    <property type="evidence" value="ECO:0007669"/>
    <property type="project" value="InterPro"/>
</dbReference>
<accession>A0A7R9A716</accession>
<feature type="signal peptide" evidence="2">
    <location>
        <begin position="1"/>
        <end position="21"/>
    </location>
</feature>
<dbReference type="SUPFAM" id="SSF51069">
    <property type="entry name" value="Carbonic anhydrase"/>
    <property type="match status" value="1"/>
</dbReference>
<feature type="domain" description="Alpha-carbonic anhydrase" evidence="3">
    <location>
        <begin position="25"/>
        <end position="306"/>
    </location>
</feature>
<feature type="chain" id="PRO_5036402787" description="Alpha-carbonic anhydrase domain-containing protein" evidence="2">
    <location>
        <begin position="22"/>
        <end position="366"/>
    </location>
</feature>
<protein>
    <recommendedName>
        <fullName evidence="3">Alpha-carbonic anhydrase domain-containing protein</fullName>
    </recommendedName>
</protein>
<evidence type="ECO:0000313" key="5">
    <source>
        <dbReference type="Proteomes" id="UP000677054"/>
    </source>
</evidence>
<organism evidence="4">
    <name type="scientific">Darwinula stevensoni</name>
    <dbReference type="NCBI Taxonomy" id="69355"/>
    <lineage>
        <taxon>Eukaryota</taxon>
        <taxon>Metazoa</taxon>
        <taxon>Ecdysozoa</taxon>
        <taxon>Arthropoda</taxon>
        <taxon>Crustacea</taxon>
        <taxon>Oligostraca</taxon>
        <taxon>Ostracoda</taxon>
        <taxon>Podocopa</taxon>
        <taxon>Podocopida</taxon>
        <taxon>Darwinulocopina</taxon>
        <taxon>Darwinuloidea</taxon>
        <taxon>Darwinulidae</taxon>
        <taxon>Darwinula</taxon>
    </lineage>
</organism>
<gene>
    <name evidence="4" type="ORF">DSTB1V02_LOCUS6376</name>
</gene>
<sequence>MTPRLCSIFILFLSSFKGSNGSWQIWWTYDGISGPDFWGRLNPEWSLCHKGKHQSPIDINPEKLLYDPQLTEIHIDKHRVSGLLENTGQSLVFRIPQDQKPSLNISGGPLTYRYRFQELHIHYGNENDMGSEHRINGLPFPAEVRLPLFSIDQSNVYSECLFIQLYGFNSDLYHNMSEARHKSQGIVGVAILVQVGDKSNEELRILTSSFNKVIFRGQKAKVHHLNIRQLLPDTEKYMTYEGSTTYPGCWETTTWVIFNKPIYMTRQEMYALRKVMQGDEELPKAPLGNNVRPLQPLHHRTCNPNHTNGNVGIGSISINFPVTFPRPRSMNTKRLIPRLESIGSVPMELVKEKKLSNTLRNSRNRE</sequence>
<dbReference type="PANTHER" id="PTHR18952">
    <property type="entry name" value="CARBONIC ANHYDRASE"/>
    <property type="match status" value="1"/>
</dbReference>
<dbReference type="InterPro" id="IPR036398">
    <property type="entry name" value="CA_dom_sf"/>
</dbReference>
<dbReference type="Proteomes" id="UP000677054">
    <property type="component" value="Unassembled WGS sequence"/>
</dbReference>
<dbReference type="GO" id="GO:0006730">
    <property type="term" value="P:one-carbon metabolic process"/>
    <property type="evidence" value="ECO:0007669"/>
    <property type="project" value="TreeGrafter"/>
</dbReference>
<dbReference type="InterPro" id="IPR023561">
    <property type="entry name" value="Carbonic_anhydrase_a-class"/>
</dbReference>
<dbReference type="PROSITE" id="PS51144">
    <property type="entry name" value="ALPHA_CA_2"/>
    <property type="match status" value="1"/>
</dbReference>
<proteinExistence type="inferred from homology"/>
<dbReference type="GO" id="GO:0008270">
    <property type="term" value="F:zinc ion binding"/>
    <property type="evidence" value="ECO:0007669"/>
    <property type="project" value="InterPro"/>
</dbReference>
<keyword evidence="5" id="KW-1185">Reference proteome</keyword>
<comment type="similarity">
    <text evidence="1">Belongs to the alpha-carbonic anhydrase family.</text>
</comment>
<evidence type="ECO:0000313" key="4">
    <source>
        <dbReference type="EMBL" id="CAD7246527.1"/>
    </source>
</evidence>
<evidence type="ECO:0000259" key="3">
    <source>
        <dbReference type="PROSITE" id="PS51144"/>
    </source>
</evidence>
<name>A0A7R9A716_9CRUS</name>